<dbReference type="PANTHER" id="PTHR43441">
    <property type="entry name" value="RIBOSOMAL-PROTEIN-SERINE ACETYLTRANSFERASE"/>
    <property type="match status" value="1"/>
</dbReference>
<dbReference type="InterPro" id="IPR051908">
    <property type="entry name" value="Ribosomal_N-acetyltransferase"/>
</dbReference>
<dbReference type="InterPro" id="IPR000182">
    <property type="entry name" value="GNAT_dom"/>
</dbReference>
<dbReference type="PROSITE" id="PS51186">
    <property type="entry name" value="GNAT"/>
    <property type="match status" value="1"/>
</dbReference>
<feature type="domain" description="N-acetyltransferase" evidence="1">
    <location>
        <begin position="16"/>
        <end position="175"/>
    </location>
</feature>
<protein>
    <recommendedName>
        <fullName evidence="1">N-acetyltransferase domain-containing protein</fullName>
    </recommendedName>
</protein>
<dbReference type="Gene3D" id="3.40.630.30">
    <property type="match status" value="1"/>
</dbReference>
<dbReference type="GO" id="GO:0008999">
    <property type="term" value="F:protein-N-terminal-alanine acetyltransferase activity"/>
    <property type="evidence" value="ECO:0007669"/>
    <property type="project" value="TreeGrafter"/>
</dbReference>
<dbReference type="AlphaFoldDB" id="A0A2K0UNU9"/>
<dbReference type="GO" id="GO:1990189">
    <property type="term" value="F:protein N-terminal-serine acetyltransferase activity"/>
    <property type="evidence" value="ECO:0007669"/>
    <property type="project" value="TreeGrafter"/>
</dbReference>
<sequence>MTSVKLPPEELVDSDIQLRRWCSDDVDALHALVNRSLPELSPWMPWAANGYSKEDAVEALRLGSEGWDTGEEFDYAIVVSDQIRGSCRIVKRGGPGVFELGYWLGSGETGRGLATRASALLVGIAFDLGADCVEVRNDESNTRSGLVPLRLGFNCLGSREIPAWEQELWDQQSESASRSDMVWRMSRDDYRKIRQNSLDETPVADSGS</sequence>
<dbReference type="InterPro" id="IPR016181">
    <property type="entry name" value="Acyl_CoA_acyltransferase"/>
</dbReference>
<reference evidence="2 3" key="1">
    <citation type="submission" date="2017-02" db="EMBL/GenBank/DDBJ databases">
        <title>Genomes of Trichoderma spp. with biocontrol activity.</title>
        <authorList>
            <person name="Gardiner D."/>
            <person name="Kazan K."/>
            <person name="Vos C."/>
            <person name="Harvey P."/>
        </authorList>
    </citation>
    <scope>NUCLEOTIDE SEQUENCE [LARGE SCALE GENOMIC DNA]</scope>
    <source>
        <strain evidence="2 3">Tr1</strain>
    </source>
</reference>
<comment type="caution">
    <text evidence="2">The sequence shown here is derived from an EMBL/GenBank/DDBJ whole genome shotgun (WGS) entry which is preliminary data.</text>
</comment>
<gene>
    <name evidence="2" type="ORF">THARTR1_00961</name>
</gene>
<dbReference type="Pfam" id="PF13302">
    <property type="entry name" value="Acetyltransf_3"/>
    <property type="match status" value="1"/>
</dbReference>
<accession>A0A2K0UNU9</accession>
<dbReference type="GO" id="GO:0005737">
    <property type="term" value="C:cytoplasm"/>
    <property type="evidence" value="ECO:0007669"/>
    <property type="project" value="TreeGrafter"/>
</dbReference>
<dbReference type="OrthoDB" id="630895at2759"/>
<dbReference type="Proteomes" id="UP000236290">
    <property type="component" value="Unassembled WGS sequence"/>
</dbReference>
<evidence type="ECO:0000259" key="1">
    <source>
        <dbReference type="PROSITE" id="PS51186"/>
    </source>
</evidence>
<dbReference type="EMBL" id="MTYI01000007">
    <property type="protein sequence ID" value="PNP59471.1"/>
    <property type="molecule type" value="Genomic_DNA"/>
</dbReference>
<dbReference type="SUPFAM" id="SSF55729">
    <property type="entry name" value="Acyl-CoA N-acyltransferases (Nat)"/>
    <property type="match status" value="1"/>
</dbReference>
<dbReference type="PANTHER" id="PTHR43441:SF3">
    <property type="entry name" value="ACETYLTRANSFERASE"/>
    <property type="match status" value="1"/>
</dbReference>
<name>A0A2K0UNU9_TRIHA</name>
<evidence type="ECO:0000313" key="3">
    <source>
        <dbReference type="Proteomes" id="UP000236290"/>
    </source>
</evidence>
<proteinExistence type="predicted"/>
<organism evidence="2 3">
    <name type="scientific">Trichoderma harzianum</name>
    <name type="common">Hypocrea lixii</name>
    <dbReference type="NCBI Taxonomy" id="5544"/>
    <lineage>
        <taxon>Eukaryota</taxon>
        <taxon>Fungi</taxon>
        <taxon>Dikarya</taxon>
        <taxon>Ascomycota</taxon>
        <taxon>Pezizomycotina</taxon>
        <taxon>Sordariomycetes</taxon>
        <taxon>Hypocreomycetidae</taxon>
        <taxon>Hypocreales</taxon>
        <taxon>Hypocreaceae</taxon>
        <taxon>Trichoderma</taxon>
    </lineage>
</organism>
<evidence type="ECO:0000313" key="2">
    <source>
        <dbReference type="EMBL" id="PNP59471.1"/>
    </source>
</evidence>